<feature type="coiled-coil region" evidence="2">
    <location>
        <begin position="114"/>
        <end position="141"/>
    </location>
</feature>
<feature type="region of interest" description="Disordered" evidence="3">
    <location>
        <begin position="176"/>
        <end position="208"/>
    </location>
</feature>
<evidence type="ECO:0000256" key="1">
    <source>
        <dbReference type="PROSITE-ProRule" id="PRU00042"/>
    </source>
</evidence>
<protein>
    <recommendedName>
        <fullName evidence="4">C2H2-type domain-containing protein</fullName>
    </recommendedName>
</protein>
<sequence>MEKAKIPKLSQRTNAPLTHENGPPANLQVSLPPTMYPGQQMTHPGMSRNFSTCYNPRPHPTIPSYPPPPNHLLVTQPALSFEQALIKSMDVISAQATYFAPLAQSAMTMSSALIKLQEENIAERKRKEDEHKKERMRAEEKHSETLSMFLDKIAMMFDSAARKVDVSLPDPISVNTGPSTSDCSNASEILNPQEVQSGPPSMQTRSKKLTIEKSQVIKRASSSMGQPVMNPKESDENHVAIKRPRKHVYIDQTLVEKGHSYDKTLNKFSNYKCDNCETSFNSEKKLIYHFHTFHDECLPEHQENQRKKSKSKK</sequence>
<dbReference type="OMA" id="HYEHISN"/>
<dbReference type="GO" id="GO:0008270">
    <property type="term" value="F:zinc ion binding"/>
    <property type="evidence" value="ECO:0007669"/>
    <property type="project" value="UniProtKB-KW"/>
</dbReference>
<dbReference type="AlphaFoldDB" id="A0AAE9IPV5"/>
<proteinExistence type="predicted"/>
<dbReference type="PROSITE" id="PS50157">
    <property type="entry name" value="ZINC_FINGER_C2H2_2"/>
    <property type="match status" value="1"/>
</dbReference>
<dbReference type="Proteomes" id="UP000827892">
    <property type="component" value="Chromosome III"/>
</dbReference>
<organism evidence="5 6">
    <name type="scientific">Caenorhabditis briggsae</name>
    <dbReference type="NCBI Taxonomy" id="6238"/>
    <lineage>
        <taxon>Eukaryota</taxon>
        <taxon>Metazoa</taxon>
        <taxon>Ecdysozoa</taxon>
        <taxon>Nematoda</taxon>
        <taxon>Chromadorea</taxon>
        <taxon>Rhabditida</taxon>
        <taxon>Rhabditina</taxon>
        <taxon>Rhabditomorpha</taxon>
        <taxon>Rhabditoidea</taxon>
        <taxon>Rhabditidae</taxon>
        <taxon>Peloderinae</taxon>
        <taxon>Caenorhabditis</taxon>
    </lineage>
</organism>
<name>A0AAE9IPV5_CAEBR</name>
<evidence type="ECO:0000256" key="3">
    <source>
        <dbReference type="SAM" id="MobiDB-lite"/>
    </source>
</evidence>
<keyword evidence="2" id="KW-0175">Coiled coil</keyword>
<feature type="domain" description="C2H2-type" evidence="4">
    <location>
        <begin position="271"/>
        <end position="299"/>
    </location>
</feature>
<keyword evidence="1" id="KW-0479">Metal-binding</keyword>
<feature type="compositionally biased region" description="Polar residues" evidence="3">
    <location>
        <begin position="176"/>
        <end position="204"/>
    </location>
</feature>
<dbReference type="EMBL" id="CP090893">
    <property type="protein sequence ID" value="ULU00835.1"/>
    <property type="molecule type" value="Genomic_DNA"/>
</dbReference>
<feature type="region of interest" description="Disordered" evidence="3">
    <location>
        <begin position="1"/>
        <end position="25"/>
    </location>
</feature>
<feature type="region of interest" description="Disordered" evidence="3">
    <location>
        <begin position="218"/>
        <end position="237"/>
    </location>
</feature>
<dbReference type="PROSITE" id="PS00028">
    <property type="entry name" value="ZINC_FINGER_C2H2_1"/>
    <property type="match status" value="1"/>
</dbReference>
<dbReference type="InterPro" id="IPR013087">
    <property type="entry name" value="Znf_C2H2_type"/>
</dbReference>
<evidence type="ECO:0000313" key="6">
    <source>
        <dbReference type="Proteomes" id="UP000827892"/>
    </source>
</evidence>
<evidence type="ECO:0000259" key="4">
    <source>
        <dbReference type="PROSITE" id="PS50157"/>
    </source>
</evidence>
<dbReference type="KEGG" id="cbr:CBG_17979"/>
<keyword evidence="1" id="KW-0862">Zinc</keyword>
<accession>A0AAE9IPV5</accession>
<gene>
    <name evidence="5" type="ORF">L3Y34_001328</name>
</gene>
<evidence type="ECO:0000313" key="5">
    <source>
        <dbReference type="EMBL" id="ULU00835.1"/>
    </source>
</evidence>
<evidence type="ECO:0000256" key="2">
    <source>
        <dbReference type="SAM" id="Coils"/>
    </source>
</evidence>
<keyword evidence="1" id="KW-0863">Zinc-finger</keyword>
<reference evidence="5 6" key="1">
    <citation type="submission" date="2022-05" db="EMBL/GenBank/DDBJ databases">
        <title>Chromosome-level reference genomes for two strains of Caenorhabditis briggsae: an improved platform for comparative genomics.</title>
        <authorList>
            <person name="Stevens L."/>
            <person name="Andersen E.C."/>
        </authorList>
    </citation>
    <scope>NUCLEOTIDE SEQUENCE [LARGE SCALE GENOMIC DNA]</scope>
    <source>
        <strain evidence="5">QX1410_ONT</strain>
        <tissue evidence="5">Whole-organism</tissue>
    </source>
</reference>